<dbReference type="InterPro" id="IPR000917">
    <property type="entry name" value="Sulfatase_N"/>
</dbReference>
<reference evidence="4 5" key="1">
    <citation type="submission" date="2015-12" db="EMBL/GenBank/DDBJ databases">
        <title>Haloprofundus marisrubri gen. nov., sp. nov., an extremely halophilic archaeon isolated from the Discovery deep brine-seawater interface in the Red Sea.</title>
        <authorList>
            <person name="Zhang G."/>
            <person name="Stingl U."/>
            <person name="Rashid M."/>
        </authorList>
    </citation>
    <scope>NUCLEOTIDE SEQUENCE [LARGE SCALE GENOMIC DNA]</scope>
    <source>
        <strain evidence="4 5">SB9</strain>
    </source>
</reference>
<dbReference type="GO" id="GO:0046872">
    <property type="term" value="F:metal ion binding"/>
    <property type="evidence" value="ECO:0007669"/>
    <property type="project" value="UniProtKB-KW"/>
</dbReference>
<name>A0A0W1RAR8_9EURY</name>
<dbReference type="SUPFAM" id="SSF53649">
    <property type="entry name" value="Alkaline phosphatase-like"/>
    <property type="match status" value="1"/>
</dbReference>
<evidence type="ECO:0000259" key="3">
    <source>
        <dbReference type="Pfam" id="PF00884"/>
    </source>
</evidence>
<keyword evidence="2" id="KW-0378">Hydrolase</keyword>
<evidence type="ECO:0000256" key="1">
    <source>
        <dbReference type="ARBA" id="ARBA00022723"/>
    </source>
</evidence>
<accession>A0A0W1RAR8</accession>
<dbReference type="RefSeq" id="WP_058581802.1">
    <property type="nucleotide sequence ID" value="NZ_LOPU01000018.1"/>
</dbReference>
<dbReference type="PANTHER" id="PTHR45953">
    <property type="entry name" value="IDURONATE 2-SULFATASE"/>
    <property type="match status" value="1"/>
</dbReference>
<keyword evidence="1" id="KW-0479">Metal-binding</keyword>
<dbReference type="STRING" id="1514971.AUR64_12875"/>
<keyword evidence="5" id="KW-1185">Reference proteome</keyword>
<dbReference type="EMBL" id="LOPU01000018">
    <property type="protein sequence ID" value="KTG10449.1"/>
    <property type="molecule type" value="Genomic_DNA"/>
</dbReference>
<dbReference type="InterPro" id="IPR017850">
    <property type="entry name" value="Alkaline_phosphatase_core_sf"/>
</dbReference>
<dbReference type="OrthoDB" id="3164at2157"/>
<sequence>MDSPTDATSTTPASADAPSSNVLLVICDTLRVDALSCYADDAPPTPNLDRLAAEGTTFENAFAVGSWTPPSHGAVFTGRYPSETGFGGAWPSLSPGETTMAERFGEAGYDTIGIPGPSKMGSPVGLDRGFDEYYEVYEEMEKRPSVPYLRQVLTDEFVRRDLWRLATRGNDYYTRIKVEKLQRYISEADAPWFAMANLTTVHAPYWVPNPYMREETSELQRPFFPLLEEFLPSTVRFDRDDVRPERLFAAADGASATSIAMRQYETGDYLNEAELSVLRAWYRACVRYLDSQLGELFDWLDETGRREETHVVLTSDHGECFGEHGAMYHGYFLHDELLHVPLVVSGPDVPSDARRSDLVSLVDLFDTLCDLSGIEAPEKTSGRALFGAGGDETDAHGERDAVFAETAIMDESDREAAAEVSEETRSAFETGKKSIRTQSHRFERRSDGREYLYDVQTGDEVDDAELEESLREQLTETLGEEFVVDGQREREYSAGVERNLRELGYLE</sequence>
<comment type="caution">
    <text evidence="4">The sequence shown here is derived from an EMBL/GenBank/DDBJ whole genome shotgun (WGS) entry which is preliminary data.</text>
</comment>
<proteinExistence type="predicted"/>
<organism evidence="4 5">
    <name type="scientific">Haloprofundus marisrubri</name>
    <dbReference type="NCBI Taxonomy" id="1514971"/>
    <lineage>
        <taxon>Archaea</taxon>
        <taxon>Methanobacteriati</taxon>
        <taxon>Methanobacteriota</taxon>
        <taxon>Stenosarchaea group</taxon>
        <taxon>Halobacteria</taxon>
        <taxon>Halobacteriales</taxon>
        <taxon>Haloferacaceae</taxon>
        <taxon>Haloprofundus</taxon>
    </lineage>
</organism>
<evidence type="ECO:0000256" key="2">
    <source>
        <dbReference type="ARBA" id="ARBA00022801"/>
    </source>
</evidence>
<protein>
    <submittedName>
        <fullName evidence="4">Sulfatase</fullName>
    </submittedName>
</protein>
<dbReference type="Gene3D" id="3.40.720.10">
    <property type="entry name" value="Alkaline Phosphatase, subunit A"/>
    <property type="match status" value="1"/>
</dbReference>
<dbReference type="GO" id="GO:0008484">
    <property type="term" value="F:sulfuric ester hydrolase activity"/>
    <property type="evidence" value="ECO:0007669"/>
    <property type="project" value="TreeGrafter"/>
</dbReference>
<dbReference type="Pfam" id="PF00884">
    <property type="entry name" value="Sulfatase"/>
    <property type="match status" value="1"/>
</dbReference>
<dbReference type="PANTHER" id="PTHR45953:SF1">
    <property type="entry name" value="IDURONATE 2-SULFATASE"/>
    <property type="match status" value="1"/>
</dbReference>
<feature type="domain" description="Sulfatase N-terminal" evidence="3">
    <location>
        <begin position="20"/>
        <end position="374"/>
    </location>
</feature>
<evidence type="ECO:0000313" key="4">
    <source>
        <dbReference type="EMBL" id="KTG10449.1"/>
    </source>
</evidence>
<dbReference type="Proteomes" id="UP000054387">
    <property type="component" value="Unassembled WGS sequence"/>
</dbReference>
<gene>
    <name evidence="4" type="ORF">AUR64_12875</name>
</gene>
<dbReference type="GO" id="GO:0005737">
    <property type="term" value="C:cytoplasm"/>
    <property type="evidence" value="ECO:0007669"/>
    <property type="project" value="TreeGrafter"/>
</dbReference>
<dbReference type="AlphaFoldDB" id="A0A0W1RAR8"/>
<dbReference type="CDD" id="cd16148">
    <property type="entry name" value="sulfatase_like"/>
    <property type="match status" value="1"/>
</dbReference>
<evidence type="ECO:0000313" key="5">
    <source>
        <dbReference type="Proteomes" id="UP000054387"/>
    </source>
</evidence>